<feature type="transmembrane region" description="Helical" evidence="1">
    <location>
        <begin position="20"/>
        <end position="41"/>
    </location>
</feature>
<evidence type="ECO:0000313" key="3">
    <source>
        <dbReference type="Proteomes" id="UP001304769"/>
    </source>
</evidence>
<evidence type="ECO:0000313" key="2">
    <source>
        <dbReference type="EMBL" id="MEA5457351.1"/>
    </source>
</evidence>
<comment type="caution">
    <text evidence="2">The sequence shown here is derived from an EMBL/GenBank/DDBJ whole genome shotgun (WGS) entry which is preliminary data.</text>
</comment>
<keyword evidence="1" id="KW-0472">Membrane</keyword>
<feature type="transmembrane region" description="Helical" evidence="1">
    <location>
        <begin position="284"/>
        <end position="307"/>
    </location>
</feature>
<keyword evidence="1" id="KW-1133">Transmembrane helix</keyword>
<evidence type="ECO:0008006" key="4">
    <source>
        <dbReference type="Google" id="ProtNLM"/>
    </source>
</evidence>
<accession>A0ABU5TCF0</accession>
<feature type="transmembrane region" description="Helical" evidence="1">
    <location>
        <begin position="319"/>
        <end position="344"/>
    </location>
</feature>
<evidence type="ECO:0000256" key="1">
    <source>
        <dbReference type="SAM" id="Phobius"/>
    </source>
</evidence>
<keyword evidence="1" id="KW-0812">Transmembrane</keyword>
<feature type="transmembrane region" description="Helical" evidence="1">
    <location>
        <begin position="241"/>
        <end position="263"/>
    </location>
</feature>
<sequence>MATRSAVWGEAFATMRSTPVASIATAAAAFLLGFLGIFASFEDLQRIVTAWDRQIAAGSTVLTVASSSPEGLPAARCEQLNELDSVVAAGGRSASSSVTSALLPSRRFTIDLTTPHYARVVWPGLDKGANPSVVASSTVAQELGLGAGSGVAVQGVASPYEVSAVAAAAPRLPQLQNSLVVAEATSSRVEACLVEAVPSAVTDVEALLTGWFSGPDPVAVLRLVPPKDADQDPQSELTRRIGVAVPVGAGAGAAALACVLLWARRGDFASYRLAGASRREIFELFLIEFAHLYAVPLAAGATAQLALRSPGLGASAVVGQALLIDIAALLATASVAVPLAKAYLDRLDPIRTLKGE</sequence>
<protein>
    <recommendedName>
        <fullName evidence="4">ABC transporter permease</fullName>
    </recommendedName>
</protein>
<dbReference type="RefSeq" id="WP_323281262.1">
    <property type="nucleotide sequence ID" value="NZ_JAYGGQ010000028.1"/>
</dbReference>
<dbReference type="EMBL" id="JAYGGQ010000028">
    <property type="protein sequence ID" value="MEA5457351.1"/>
    <property type="molecule type" value="Genomic_DNA"/>
</dbReference>
<gene>
    <name evidence="2" type="ORF">SPF06_21765</name>
</gene>
<name>A0ABU5TCF0_9MICC</name>
<proteinExistence type="predicted"/>
<keyword evidence="3" id="KW-1185">Reference proteome</keyword>
<organism evidence="2 3">
    <name type="scientific">Sinomonas terricola</name>
    <dbReference type="NCBI Taxonomy" id="3110330"/>
    <lineage>
        <taxon>Bacteria</taxon>
        <taxon>Bacillati</taxon>
        <taxon>Actinomycetota</taxon>
        <taxon>Actinomycetes</taxon>
        <taxon>Micrococcales</taxon>
        <taxon>Micrococcaceae</taxon>
        <taxon>Sinomonas</taxon>
    </lineage>
</organism>
<reference evidence="2 3" key="1">
    <citation type="submission" date="2023-12" db="EMBL/GenBank/DDBJ databases">
        <title>Sinomonas terricola sp. nov, isolated from litchi orchard soil in Guangdong, PR China.</title>
        <authorList>
            <person name="Jiaxin W."/>
            <person name="Yang Z."/>
            <person name="Honghui Z."/>
        </authorList>
    </citation>
    <scope>NUCLEOTIDE SEQUENCE [LARGE SCALE GENOMIC DNA]</scope>
    <source>
        <strain evidence="2 3">JGH33</strain>
    </source>
</reference>
<dbReference type="Proteomes" id="UP001304769">
    <property type="component" value="Unassembled WGS sequence"/>
</dbReference>